<evidence type="ECO:0000313" key="1">
    <source>
        <dbReference type="EMBL" id="OXA56278.1"/>
    </source>
</evidence>
<reference evidence="1 2" key="1">
    <citation type="submission" date="2015-12" db="EMBL/GenBank/DDBJ databases">
        <title>The genome of Folsomia candida.</title>
        <authorList>
            <person name="Faddeeva A."/>
            <person name="Derks M.F."/>
            <person name="Anvar Y."/>
            <person name="Smit S."/>
            <person name="Van Straalen N."/>
            <person name="Roelofs D."/>
        </authorList>
    </citation>
    <scope>NUCLEOTIDE SEQUENCE [LARGE SCALE GENOMIC DNA]</scope>
    <source>
        <strain evidence="1 2">VU population</strain>
        <tissue evidence="1">Whole body</tissue>
    </source>
</reference>
<dbReference type="EMBL" id="LNIX01000004">
    <property type="protein sequence ID" value="OXA56278.1"/>
    <property type="molecule type" value="Genomic_DNA"/>
</dbReference>
<evidence type="ECO:0000313" key="2">
    <source>
        <dbReference type="Proteomes" id="UP000198287"/>
    </source>
</evidence>
<sequence>MKTLRQCQTWGTSSTLTILVIVIGIISPTRSDKLEDNNCNRTWVLGQVRDYLERDDFAEIMTKEIYGERMNPLIFWNNLQLISSKFDICHSDEAIYLRKITPIPVKEDDFTYAYYYLDSLLARLLAPSYAEEVGWNSTSNSVMKINFSMAIKERLEKDEIAKREDQEWKANITVQVSNITAQLSNLTDQLNILKYDMNYFHTNLSTPIVHPDKETASDFEKCSPICGPVSIGRSGSFTDNKPIRDCCYINYQYVDGYCQQHTPLCMSPADRAVHNPIEACDSLCSHRGFEDQLNVCCGRHGFAFGFCDNWNHAVCWKFIQ</sequence>
<organism evidence="1 2">
    <name type="scientific">Folsomia candida</name>
    <name type="common">Springtail</name>
    <dbReference type="NCBI Taxonomy" id="158441"/>
    <lineage>
        <taxon>Eukaryota</taxon>
        <taxon>Metazoa</taxon>
        <taxon>Ecdysozoa</taxon>
        <taxon>Arthropoda</taxon>
        <taxon>Hexapoda</taxon>
        <taxon>Collembola</taxon>
        <taxon>Entomobryomorpha</taxon>
        <taxon>Isotomoidea</taxon>
        <taxon>Isotomidae</taxon>
        <taxon>Proisotominae</taxon>
        <taxon>Folsomia</taxon>
    </lineage>
</organism>
<dbReference type="Proteomes" id="UP000198287">
    <property type="component" value="Unassembled WGS sequence"/>
</dbReference>
<proteinExistence type="predicted"/>
<accession>A0A226EGC5</accession>
<comment type="caution">
    <text evidence="1">The sequence shown here is derived from an EMBL/GenBank/DDBJ whole genome shotgun (WGS) entry which is preliminary data.</text>
</comment>
<protein>
    <submittedName>
        <fullName evidence="1">Uncharacterized protein</fullName>
    </submittedName>
</protein>
<dbReference type="AlphaFoldDB" id="A0A226EGC5"/>
<name>A0A226EGC5_FOLCA</name>
<gene>
    <name evidence="1" type="ORF">Fcan01_10065</name>
</gene>
<keyword evidence="2" id="KW-1185">Reference proteome</keyword>